<dbReference type="RefSeq" id="WP_039737981.1">
    <property type="nucleotide sequence ID" value="NZ_JTCM02000014.1"/>
</dbReference>
<dbReference type="AlphaFoldDB" id="A0A846H853"/>
<keyword evidence="1" id="KW-0472">Membrane</keyword>
<keyword evidence="1" id="KW-0812">Transmembrane</keyword>
<keyword evidence="3" id="KW-1185">Reference proteome</keyword>
<dbReference type="EMBL" id="JTCM02000014">
    <property type="protein sequence ID" value="NEU72834.1"/>
    <property type="molecule type" value="Genomic_DNA"/>
</dbReference>
<keyword evidence="1" id="KW-1133">Transmembrane helix</keyword>
<evidence type="ECO:0000313" key="3">
    <source>
        <dbReference type="Proteomes" id="UP000031549"/>
    </source>
</evidence>
<comment type="caution">
    <text evidence="2">The sequence shown here is derived from an EMBL/GenBank/DDBJ whole genome shotgun (WGS) entry which is preliminary data.</text>
</comment>
<feature type="transmembrane region" description="Helical" evidence="1">
    <location>
        <begin position="31"/>
        <end position="51"/>
    </location>
</feature>
<name>A0A846H853_9CYAN</name>
<evidence type="ECO:0000313" key="2">
    <source>
        <dbReference type="EMBL" id="NEU72834.1"/>
    </source>
</evidence>
<reference evidence="2 3" key="1">
    <citation type="journal article" date="2015" name="Genome Announc.">
        <title>Draft Genome Sequence of Cyanobacterium Hassallia byssoidea Strain VB512170, Isolated from Monuments in India.</title>
        <authorList>
            <person name="Singh D."/>
            <person name="Chandrababunaidu M.M."/>
            <person name="Panda A."/>
            <person name="Sen D."/>
            <person name="Bhattacharyya S."/>
            <person name="Adhikary S.P."/>
            <person name="Tripathy S."/>
        </authorList>
    </citation>
    <scope>NUCLEOTIDE SEQUENCE [LARGE SCALE GENOMIC DNA]</scope>
    <source>
        <strain evidence="2 3">VB512170</strain>
    </source>
</reference>
<protein>
    <submittedName>
        <fullName evidence="2">Uncharacterized protein</fullName>
    </submittedName>
</protein>
<proteinExistence type="predicted"/>
<dbReference type="Proteomes" id="UP000031549">
    <property type="component" value="Unassembled WGS sequence"/>
</dbReference>
<evidence type="ECO:0000256" key="1">
    <source>
        <dbReference type="SAM" id="Phobius"/>
    </source>
</evidence>
<accession>A0A846H853</accession>
<organism evidence="2 3">
    <name type="scientific">Hassallia byssoidea VB512170</name>
    <dbReference type="NCBI Taxonomy" id="1304833"/>
    <lineage>
        <taxon>Bacteria</taxon>
        <taxon>Bacillati</taxon>
        <taxon>Cyanobacteriota</taxon>
        <taxon>Cyanophyceae</taxon>
        <taxon>Nostocales</taxon>
        <taxon>Tolypothrichaceae</taxon>
        <taxon>Hassallia</taxon>
    </lineage>
</organism>
<sequence length="218" mass="24888">MHLISIKILIFEFRKMSQFTSKLTGLTFKKVLFVALFCMIPTSIFVIPKIGSTQIFAASSQVTYQSQKFGFKITYPNSYTLDKTFENKYPDQGYLTLWKNSDYQAIQAGKLFTTEAPSSSISISAFSNPNKLSALQWVTQNTPQSNFKRFRQGNYQTLNFVGQSAIYYSWCGLICGDNIVLPSKKGQYIIILNVGYGNKSDKIRQDFQRIISTFQLTR</sequence>
<gene>
    <name evidence="2" type="ORF">PI95_009695</name>
</gene>